<protein>
    <submittedName>
        <fullName evidence="2">Uncharacterized protein</fullName>
    </submittedName>
</protein>
<comment type="caution">
    <text evidence="2">The sequence shown here is derived from an EMBL/GenBank/DDBJ whole genome shotgun (WGS) entry which is preliminary data.</text>
</comment>
<feature type="region of interest" description="Disordered" evidence="1">
    <location>
        <begin position="41"/>
        <end position="66"/>
    </location>
</feature>
<dbReference type="EMBL" id="BAABJO010000004">
    <property type="protein sequence ID" value="GAA5115353.1"/>
    <property type="molecule type" value="Genomic_DNA"/>
</dbReference>
<reference evidence="3" key="1">
    <citation type="journal article" date="2019" name="Int. J. Syst. Evol. Microbiol.">
        <title>The Global Catalogue of Microorganisms (GCM) 10K type strain sequencing project: providing services to taxonomists for standard genome sequencing and annotation.</title>
        <authorList>
            <consortium name="The Broad Institute Genomics Platform"/>
            <consortium name="The Broad Institute Genome Sequencing Center for Infectious Disease"/>
            <person name="Wu L."/>
            <person name="Ma J."/>
        </authorList>
    </citation>
    <scope>NUCLEOTIDE SEQUENCE [LARGE SCALE GENOMIC DNA]</scope>
    <source>
        <strain evidence="3">JCM 18302</strain>
    </source>
</reference>
<dbReference type="Proteomes" id="UP001500804">
    <property type="component" value="Unassembled WGS sequence"/>
</dbReference>
<proteinExistence type="predicted"/>
<keyword evidence="3" id="KW-1185">Reference proteome</keyword>
<evidence type="ECO:0000313" key="2">
    <source>
        <dbReference type="EMBL" id="GAA5115353.1"/>
    </source>
</evidence>
<name>A0ABP9NJ76_9PSEU</name>
<evidence type="ECO:0000313" key="3">
    <source>
        <dbReference type="Proteomes" id="UP001500804"/>
    </source>
</evidence>
<dbReference type="RefSeq" id="WP_345603987.1">
    <property type="nucleotide sequence ID" value="NZ_BAABJO010000004.1"/>
</dbReference>
<sequence length="66" mass="7024">MTGAHELDVTIEPAGLLFTCPVDGCGRRMAIDREGRYTLIDRGDPTASHRGGVGGVEMDPPQVRTA</sequence>
<accession>A0ABP9NJ76</accession>
<evidence type="ECO:0000256" key="1">
    <source>
        <dbReference type="SAM" id="MobiDB-lite"/>
    </source>
</evidence>
<gene>
    <name evidence="2" type="ORF">GCM10023320_14100</name>
</gene>
<organism evidence="2 3">
    <name type="scientific">Pseudonocardia adelaidensis</name>
    <dbReference type="NCBI Taxonomy" id="648754"/>
    <lineage>
        <taxon>Bacteria</taxon>
        <taxon>Bacillati</taxon>
        <taxon>Actinomycetota</taxon>
        <taxon>Actinomycetes</taxon>
        <taxon>Pseudonocardiales</taxon>
        <taxon>Pseudonocardiaceae</taxon>
        <taxon>Pseudonocardia</taxon>
    </lineage>
</organism>